<keyword evidence="9" id="KW-1185">Reference proteome</keyword>
<keyword evidence="2 6" id="KW-0812">Transmembrane</keyword>
<feature type="transmembrane region" description="Helical" evidence="6">
    <location>
        <begin position="203"/>
        <end position="223"/>
    </location>
</feature>
<feature type="transmembrane region" description="Helical" evidence="6">
    <location>
        <begin position="113"/>
        <end position="131"/>
    </location>
</feature>
<feature type="transmembrane region" description="Helical" evidence="6">
    <location>
        <begin position="465"/>
        <end position="485"/>
    </location>
</feature>
<evidence type="ECO:0000256" key="1">
    <source>
        <dbReference type="ARBA" id="ARBA00004141"/>
    </source>
</evidence>
<feature type="transmembrane region" description="Helical" evidence="6">
    <location>
        <begin position="402"/>
        <end position="422"/>
    </location>
</feature>
<dbReference type="GO" id="GO:0005886">
    <property type="term" value="C:plasma membrane"/>
    <property type="evidence" value="ECO:0007669"/>
    <property type="project" value="TreeGrafter"/>
</dbReference>
<evidence type="ECO:0000256" key="5">
    <source>
        <dbReference type="SAM" id="MobiDB-lite"/>
    </source>
</evidence>
<evidence type="ECO:0000313" key="8">
    <source>
        <dbReference type="EMBL" id="KKA27175.1"/>
    </source>
</evidence>
<feature type="transmembrane region" description="Helical" evidence="6">
    <location>
        <begin position="83"/>
        <end position="101"/>
    </location>
</feature>
<comment type="caution">
    <text evidence="8">The sequence shown here is derived from an EMBL/GenBank/DDBJ whole genome shotgun (WGS) entry which is preliminary data.</text>
</comment>
<feature type="transmembrane region" description="Helical" evidence="6">
    <location>
        <begin position="360"/>
        <end position="381"/>
    </location>
</feature>
<dbReference type="SUPFAM" id="SSF103473">
    <property type="entry name" value="MFS general substrate transporter"/>
    <property type="match status" value="1"/>
</dbReference>
<dbReference type="OrthoDB" id="5215911at2759"/>
<evidence type="ECO:0000313" key="9">
    <source>
        <dbReference type="Proteomes" id="UP000033483"/>
    </source>
</evidence>
<feature type="transmembrane region" description="Helical" evidence="6">
    <location>
        <begin position="428"/>
        <end position="453"/>
    </location>
</feature>
<feature type="transmembrane region" description="Helical" evidence="6">
    <location>
        <begin position="143"/>
        <end position="164"/>
    </location>
</feature>
<dbReference type="Proteomes" id="UP000033483">
    <property type="component" value="Unassembled WGS sequence"/>
</dbReference>
<evidence type="ECO:0000256" key="2">
    <source>
        <dbReference type="ARBA" id="ARBA00022692"/>
    </source>
</evidence>
<dbReference type="InterPro" id="IPR011701">
    <property type="entry name" value="MFS"/>
</dbReference>
<evidence type="ECO:0000256" key="3">
    <source>
        <dbReference type="ARBA" id="ARBA00022989"/>
    </source>
</evidence>
<feature type="region of interest" description="Disordered" evidence="5">
    <location>
        <begin position="238"/>
        <end position="262"/>
    </location>
</feature>
<accession>A0A0F4ZA80</accession>
<dbReference type="PROSITE" id="PS50850">
    <property type="entry name" value="MFS"/>
    <property type="match status" value="1"/>
</dbReference>
<feature type="domain" description="Major facilitator superfamily (MFS) profile" evidence="7">
    <location>
        <begin position="47"/>
        <end position="522"/>
    </location>
</feature>
<dbReference type="AlphaFoldDB" id="A0A0F4ZA80"/>
<name>A0A0F4ZA80_9PEZI</name>
<evidence type="ECO:0000256" key="4">
    <source>
        <dbReference type="ARBA" id="ARBA00023136"/>
    </source>
</evidence>
<evidence type="ECO:0000259" key="7">
    <source>
        <dbReference type="PROSITE" id="PS50850"/>
    </source>
</evidence>
<keyword evidence="4 6" id="KW-0472">Membrane</keyword>
<dbReference type="Gene3D" id="1.20.1250.20">
    <property type="entry name" value="MFS general substrate transporter like domains"/>
    <property type="match status" value="1"/>
</dbReference>
<organism evidence="8 9">
    <name type="scientific">Thielaviopsis punctulata</name>
    <dbReference type="NCBI Taxonomy" id="72032"/>
    <lineage>
        <taxon>Eukaryota</taxon>
        <taxon>Fungi</taxon>
        <taxon>Dikarya</taxon>
        <taxon>Ascomycota</taxon>
        <taxon>Pezizomycotina</taxon>
        <taxon>Sordariomycetes</taxon>
        <taxon>Hypocreomycetidae</taxon>
        <taxon>Microascales</taxon>
        <taxon>Ceratocystidaceae</taxon>
        <taxon>Thielaviopsis</taxon>
    </lineage>
</organism>
<dbReference type="Pfam" id="PF07690">
    <property type="entry name" value="MFS_1"/>
    <property type="match status" value="1"/>
</dbReference>
<evidence type="ECO:0000256" key="6">
    <source>
        <dbReference type="SAM" id="Phobius"/>
    </source>
</evidence>
<feature type="transmembrane region" description="Helical" evidence="6">
    <location>
        <begin position="337"/>
        <end position="354"/>
    </location>
</feature>
<dbReference type="EMBL" id="LAEV01001876">
    <property type="protein sequence ID" value="KKA27175.1"/>
    <property type="molecule type" value="Genomic_DNA"/>
</dbReference>
<proteinExistence type="predicted"/>
<feature type="transmembrane region" description="Helical" evidence="6">
    <location>
        <begin position="45"/>
        <end position="71"/>
    </location>
</feature>
<feature type="transmembrane region" description="Helical" evidence="6">
    <location>
        <begin position="309"/>
        <end position="330"/>
    </location>
</feature>
<dbReference type="InterPro" id="IPR020846">
    <property type="entry name" value="MFS_dom"/>
</dbReference>
<sequence>MADTIAVTASLPVQGKPHVHHGLSLWPPPSSDPADPLRWPRYCKILALLSTAMFNFTANFAGSGLSVATVVLEMQFHKTAGQVNNLLTFNFLLLGVGNMVWVPLSVKFGKRPVVLLSMLALFAILVWTAKAKTFEELLAARCLSGFFSAAGESIVPGVISDIFFMHERGIIMSIYVMFAVCGTAIGPLIGGFIVSYDSNTWRTFSWVCAALAGFNFVAMFFLFPESSYTRPVHGHHDSSIGAGKEAQNWGSDKDGKGNSSEAGVYEKEVGENTEFGVAATDKDFAVPMEYKKVWRQTVRVNPLVSLPRVFAMPFLFVANIPVIWTVFVYGTNMAAQIIIIFALPSFLTPPPYSWPASSIGLMQIAAIIGFSLACYGGGYMCDIITARVIKRHGGRFVPEQRLISLLVGSWVAPAGCILVAFACAHKLSWVAVAFGFGMISFGTIFSPNIAMTYLLDSYLAFSQELLVTVNVFKNMVAFLFLYVAVDWVKSQGWIQVYMIMFMLVTLATLTAVPLYWWGGRAREAYGRILQRMAGV</sequence>
<dbReference type="GO" id="GO:0022857">
    <property type="term" value="F:transmembrane transporter activity"/>
    <property type="evidence" value="ECO:0007669"/>
    <property type="project" value="InterPro"/>
</dbReference>
<gene>
    <name evidence="8" type="ORF">TD95_004307</name>
</gene>
<reference evidence="8 9" key="1">
    <citation type="submission" date="2015-03" db="EMBL/GenBank/DDBJ databases">
        <authorList>
            <person name="Radwan O."/>
            <person name="Al-Naeli F.A."/>
            <person name="Rendon G.A."/>
            <person name="Fields C."/>
        </authorList>
    </citation>
    <scope>NUCLEOTIDE SEQUENCE [LARGE SCALE GENOMIC DNA]</scope>
    <source>
        <strain evidence="8">CR-DP1</strain>
    </source>
</reference>
<feature type="transmembrane region" description="Helical" evidence="6">
    <location>
        <begin position="170"/>
        <end position="196"/>
    </location>
</feature>
<keyword evidence="3 6" id="KW-1133">Transmembrane helix</keyword>
<protein>
    <recommendedName>
        <fullName evidence="7">Major facilitator superfamily (MFS) profile domain-containing protein</fullName>
    </recommendedName>
</protein>
<dbReference type="PANTHER" id="PTHR23502:SF181">
    <property type="entry name" value="MAJOR FACILITATOR SUPERFAMILY (MFS) PROFILE DOMAIN-CONTAINING PROTEIN"/>
    <property type="match status" value="1"/>
</dbReference>
<dbReference type="PANTHER" id="PTHR23502">
    <property type="entry name" value="MAJOR FACILITATOR SUPERFAMILY"/>
    <property type="match status" value="1"/>
</dbReference>
<dbReference type="InterPro" id="IPR036259">
    <property type="entry name" value="MFS_trans_sf"/>
</dbReference>
<feature type="transmembrane region" description="Helical" evidence="6">
    <location>
        <begin position="497"/>
        <end position="517"/>
    </location>
</feature>
<comment type="subcellular location">
    <subcellularLocation>
        <location evidence="1">Membrane</location>
        <topology evidence="1">Multi-pass membrane protein</topology>
    </subcellularLocation>
</comment>